<dbReference type="eggNOG" id="KOG1651">
    <property type="taxonomic scope" value="Eukaryota"/>
</dbReference>
<proteinExistence type="predicted"/>
<dbReference type="InParanoid" id="K3WJ88"/>
<sequence>MGFTLEGRVFTRLTNFASFPPDLQDDTKGFQEYLVRNKASVFETHKTKLVKSVYSVKGSALIAVIIKWLEEQQLEDAASDFRPKVPASKAFNKHTRSLKGVATPPEPRAALPGVPLGEDLVPVPHERRERAHQIAEALVHSGVLTPYDDDIKHLDAPPPDQYVQDNDLIVPVARGIEELHTTSVWSVIDGAVYAKFLKRKAGLLSKISSSGKDVYVILNEKTQRAYLFESDLAREAIAELDVTNLGVTFTHDTFDFGVRIALTSNDEDTVKPELLDMGSKFAQQEFVNAWTSIGGRYRDSQNFRRPNADPNAAAAQRPEDSSTRTINIDDESGTSETPIAQHTLGSKMDQSKDKPSNDVDPNADPFEAPLARHAVSAMNNTTNTGPPPP</sequence>
<accession>K3WJ88</accession>
<dbReference type="AlphaFoldDB" id="K3WJ88"/>
<evidence type="ECO:0000256" key="1">
    <source>
        <dbReference type="SAM" id="MobiDB-lite"/>
    </source>
</evidence>
<reference evidence="3" key="1">
    <citation type="journal article" date="2010" name="Genome Biol.">
        <title>Genome sequence of the necrotrophic plant pathogen Pythium ultimum reveals original pathogenicity mechanisms and effector repertoire.</title>
        <authorList>
            <person name="Levesque C.A."/>
            <person name="Brouwer H."/>
            <person name="Cano L."/>
            <person name="Hamilton J.P."/>
            <person name="Holt C."/>
            <person name="Huitema E."/>
            <person name="Raffaele S."/>
            <person name="Robideau G.P."/>
            <person name="Thines M."/>
            <person name="Win J."/>
            <person name="Zerillo M.M."/>
            <person name="Beakes G.W."/>
            <person name="Boore J.L."/>
            <person name="Busam D."/>
            <person name="Dumas B."/>
            <person name="Ferriera S."/>
            <person name="Fuerstenberg S.I."/>
            <person name="Gachon C.M."/>
            <person name="Gaulin E."/>
            <person name="Govers F."/>
            <person name="Grenville-Briggs L."/>
            <person name="Horner N."/>
            <person name="Hostetler J."/>
            <person name="Jiang R.H."/>
            <person name="Johnson J."/>
            <person name="Krajaejun T."/>
            <person name="Lin H."/>
            <person name="Meijer H.J."/>
            <person name="Moore B."/>
            <person name="Morris P."/>
            <person name="Phuntmart V."/>
            <person name="Puiu D."/>
            <person name="Shetty J."/>
            <person name="Stajich J.E."/>
            <person name="Tripathy S."/>
            <person name="Wawra S."/>
            <person name="van West P."/>
            <person name="Whitty B.R."/>
            <person name="Coutinho P.M."/>
            <person name="Henrissat B."/>
            <person name="Martin F."/>
            <person name="Thomas P.D."/>
            <person name="Tyler B.M."/>
            <person name="De Vries R.P."/>
            <person name="Kamoun S."/>
            <person name="Yandell M."/>
            <person name="Tisserat N."/>
            <person name="Buell C.R."/>
        </authorList>
    </citation>
    <scope>NUCLEOTIDE SEQUENCE</scope>
    <source>
        <strain evidence="3">DAOM:BR144</strain>
    </source>
</reference>
<keyword evidence="3" id="KW-1185">Reference proteome</keyword>
<dbReference type="Proteomes" id="UP000019132">
    <property type="component" value="Unassembled WGS sequence"/>
</dbReference>
<feature type="compositionally biased region" description="Polar residues" evidence="1">
    <location>
        <begin position="334"/>
        <end position="344"/>
    </location>
</feature>
<dbReference type="HOGENOM" id="CLU_710968_0_0_1"/>
<feature type="region of interest" description="Disordered" evidence="1">
    <location>
        <begin position="298"/>
        <end position="389"/>
    </location>
</feature>
<name>K3WJ88_GLOUD</name>
<reference evidence="2" key="3">
    <citation type="submission" date="2015-02" db="UniProtKB">
        <authorList>
            <consortium name="EnsemblProtists"/>
        </authorList>
    </citation>
    <scope>IDENTIFICATION</scope>
    <source>
        <strain evidence="2">DAOM BR144</strain>
    </source>
</reference>
<feature type="region of interest" description="Disordered" evidence="1">
    <location>
        <begin position="96"/>
        <end position="116"/>
    </location>
</feature>
<evidence type="ECO:0000313" key="3">
    <source>
        <dbReference type="Proteomes" id="UP000019132"/>
    </source>
</evidence>
<evidence type="ECO:0000313" key="2">
    <source>
        <dbReference type="EnsemblProtists" id="PYU1_T005030"/>
    </source>
</evidence>
<organism evidence="2 3">
    <name type="scientific">Globisporangium ultimum (strain ATCC 200006 / CBS 805.95 / DAOM BR144)</name>
    <name type="common">Pythium ultimum</name>
    <dbReference type="NCBI Taxonomy" id="431595"/>
    <lineage>
        <taxon>Eukaryota</taxon>
        <taxon>Sar</taxon>
        <taxon>Stramenopiles</taxon>
        <taxon>Oomycota</taxon>
        <taxon>Peronosporomycetes</taxon>
        <taxon>Pythiales</taxon>
        <taxon>Pythiaceae</taxon>
        <taxon>Globisporangium</taxon>
    </lineage>
</organism>
<protein>
    <recommendedName>
        <fullName evidence="4">PH domain-containing protein</fullName>
    </recommendedName>
</protein>
<feature type="compositionally biased region" description="Low complexity" evidence="1">
    <location>
        <begin position="379"/>
        <end position="389"/>
    </location>
</feature>
<reference evidence="3" key="2">
    <citation type="submission" date="2010-04" db="EMBL/GenBank/DDBJ databases">
        <authorList>
            <person name="Buell R."/>
            <person name="Hamilton J."/>
            <person name="Hostetler J."/>
        </authorList>
    </citation>
    <scope>NUCLEOTIDE SEQUENCE [LARGE SCALE GENOMIC DNA]</scope>
    <source>
        <strain evidence="3">DAOM:BR144</strain>
    </source>
</reference>
<dbReference type="VEuPathDB" id="FungiDB:PYU1_G005019"/>
<feature type="compositionally biased region" description="Low complexity" evidence="1">
    <location>
        <begin position="303"/>
        <end position="316"/>
    </location>
</feature>
<evidence type="ECO:0008006" key="4">
    <source>
        <dbReference type="Google" id="ProtNLM"/>
    </source>
</evidence>
<dbReference type="EMBL" id="GL376564">
    <property type="status" value="NOT_ANNOTATED_CDS"/>
    <property type="molecule type" value="Genomic_DNA"/>
</dbReference>
<dbReference type="EnsemblProtists" id="PYU1_T005030">
    <property type="protein sequence ID" value="PYU1_T005030"/>
    <property type="gene ID" value="PYU1_G005019"/>
</dbReference>